<proteinExistence type="predicted"/>
<protein>
    <submittedName>
        <fullName evidence="1">Uncharacterized protein</fullName>
    </submittedName>
</protein>
<dbReference type="EMBL" id="BK015488">
    <property type="protein sequence ID" value="DAE09550.1"/>
    <property type="molecule type" value="Genomic_DNA"/>
</dbReference>
<name>A0A8S5PR39_9CAUD</name>
<reference evidence="1" key="1">
    <citation type="journal article" date="2021" name="Proc. Natl. Acad. Sci. U.S.A.">
        <title>A Catalog of Tens of Thousands of Viruses from Human Metagenomes Reveals Hidden Associations with Chronic Diseases.</title>
        <authorList>
            <person name="Tisza M.J."/>
            <person name="Buck C.B."/>
        </authorList>
    </citation>
    <scope>NUCLEOTIDE SEQUENCE</scope>
    <source>
        <strain evidence="1">Ct96x5</strain>
    </source>
</reference>
<evidence type="ECO:0000313" key="1">
    <source>
        <dbReference type="EMBL" id="DAE09550.1"/>
    </source>
</evidence>
<sequence>MFECLEAKRKTLRQRQSEHWPKIGLFFGAKNVEPVT</sequence>
<organism evidence="1">
    <name type="scientific">Siphoviridae sp. ct96x5</name>
    <dbReference type="NCBI Taxonomy" id="2825367"/>
    <lineage>
        <taxon>Viruses</taxon>
        <taxon>Duplodnaviria</taxon>
        <taxon>Heunggongvirae</taxon>
        <taxon>Uroviricota</taxon>
        <taxon>Caudoviricetes</taxon>
    </lineage>
</organism>
<accession>A0A8S5PR39</accession>